<dbReference type="Gene3D" id="3.40.50.2000">
    <property type="entry name" value="Glycogen Phosphorylase B"/>
    <property type="match status" value="4"/>
</dbReference>
<feature type="domain" description="Glycosyl transferase family 1" evidence="2">
    <location>
        <begin position="960"/>
        <end position="1127"/>
    </location>
</feature>
<evidence type="ECO:0000313" key="5">
    <source>
        <dbReference type="Proteomes" id="UP000186308"/>
    </source>
</evidence>
<dbReference type="GO" id="GO:0008168">
    <property type="term" value="F:methyltransferase activity"/>
    <property type="evidence" value="ECO:0007669"/>
    <property type="project" value="UniProtKB-KW"/>
</dbReference>
<accession>A0A8G2CL19</accession>
<feature type="domain" description="Glycosyl transferase family 1" evidence="2">
    <location>
        <begin position="173"/>
        <end position="325"/>
    </location>
</feature>
<dbReference type="InterPro" id="IPR001296">
    <property type="entry name" value="Glyco_trans_1"/>
</dbReference>
<dbReference type="PANTHER" id="PTHR46656:SF3">
    <property type="entry name" value="PUTATIVE-RELATED"/>
    <property type="match status" value="1"/>
</dbReference>
<dbReference type="PANTHER" id="PTHR46656">
    <property type="entry name" value="PUTATIVE-RELATED"/>
    <property type="match status" value="1"/>
</dbReference>
<feature type="domain" description="Methyltransferase FkbM" evidence="3">
    <location>
        <begin position="1306"/>
        <end position="1468"/>
    </location>
</feature>
<dbReference type="Gene3D" id="3.40.50.150">
    <property type="entry name" value="Vaccinia Virus protein VP39"/>
    <property type="match status" value="1"/>
</dbReference>
<dbReference type="SUPFAM" id="SSF53335">
    <property type="entry name" value="S-adenosyl-L-methionine-dependent methyltransferases"/>
    <property type="match status" value="1"/>
</dbReference>
<dbReference type="GO" id="GO:0016757">
    <property type="term" value="F:glycosyltransferase activity"/>
    <property type="evidence" value="ECO:0007669"/>
    <property type="project" value="InterPro"/>
</dbReference>
<dbReference type="SUPFAM" id="SSF53756">
    <property type="entry name" value="UDP-Glycosyltransferase/glycogen phosphorylase"/>
    <property type="match status" value="3"/>
</dbReference>
<evidence type="ECO:0000313" key="4">
    <source>
        <dbReference type="EMBL" id="SIQ90726.1"/>
    </source>
</evidence>
<reference evidence="4 5" key="1">
    <citation type="submission" date="2017-01" db="EMBL/GenBank/DDBJ databases">
        <authorList>
            <person name="Varghese N."/>
            <person name="Submissions S."/>
        </authorList>
    </citation>
    <scope>NUCLEOTIDE SEQUENCE [LARGE SCALE GENOMIC DNA]</scope>
    <source>
        <strain evidence="4 5">ATCC 35905</strain>
    </source>
</reference>
<keyword evidence="4" id="KW-0808">Transferase</keyword>
<proteinExistence type="predicted"/>
<gene>
    <name evidence="4" type="ORF">SAMN05421828_11196</name>
</gene>
<dbReference type="Pfam" id="PF05050">
    <property type="entry name" value="Methyltransf_21"/>
    <property type="match status" value="1"/>
</dbReference>
<dbReference type="Pfam" id="PF00534">
    <property type="entry name" value="Glycos_transf_1"/>
    <property type="match status" value="2"/>
</dbReference>
<name>A0A8G2CL19_ACIRU</name>
<dbReference type="Pfam" id="PF20706">
    <property type="entry name" value="GT4-conflict"/>
    <property type="match status" value="1"/>
</dbReference>
<feature type="region of interest" description="Disordered" evidence="1">
    <location>
        <begin position="1159"/>
        <end position="1184"/>
    </location>
</feature>
<dbReference type="InterPro" id="IPR006342">
    <property type="entry name" value="FkbM_mtfrase"/>
</dbReference>
<sequence>MTQPAPLRRAVHQFHPGVAFGDAITNSMLLTRDILRGLGYRSDIFIEHPDERLDEQFFRLEDLPVHDDYILIVLHSLGHDRAAQLAALPAPKILMYHNITPADLLTGMPGLARFADLGRAQLDFWRDRTVAALAVSPFNAIELRRHGYNAVTVCPLLFDIDTLRASAAVPFQREPDQAFTILFVGRIVESKAQIDLVEAFAAFRAQFARPCRLVLVGRAEGGSDGYVAALYRRVGELGLRGVVTVTGQVSDAELSNWYHRADLYVSLSRHEGFGVPLIEAMAHGIPVIAYGTGAVPYTMAGTGTLLATADPAAAATAMLDLTTNARRKPIIAAQYGNLDRFRLSRHVPGLLAALLRGGAMPPHDAAARTALAANLAMTVAGHVNGTYSLAAVNRTLALALDEALPGRIRLQPVEQQPTDRLDDVPEADHAALHALVTANPPPTAPMVVISQHYPLHVPDHAADLAIAFFFWEESVIPLPMVEQLNRSFRAVFAPSQFVARALIDSGVTIPVRVVGYAPPLDQFAALAAARTTSPVTAGIFTILHVSSTFPRKGVDLLLAAFAAAFPPSVAGAADQSLRPRLVIKTFPNPHNDTAAQIARLQANHPDLPEIVLIDHDIPEADLLDLYRTADVMVLPTRGEGFNLPAAEAMAAGLPLIVTGAGGHADFITEDDAIVLPARREPSASHLAAAQSLWLAPDTQALVRALHEVFTDAATASTATTARAQRARTGVMHRLDRSAWTRRLIDTTIDLLLTPPPPPRRFAVISSWDVRCGVAEYTRYLVTALAAHIAPHDHLSILTDHRTHERTERIGAHRVPVAPAWTQGGLTTIGDLAAAVSRADPDVLMIQHQPGLIHWLGLAQLLNDARLAGRVVAVTLHTTAHLLELPPPDQVIVLDALQNATRIVVHTVADVDFLATRGLSDTVVLIAHGAPAPFSGTSAPAPFNATSAPAPFNATSAPAPLNPARDAPIIGCYGFLLPSKGIGSLIAALPDIRAAWPHAKLRLVNALFPAEESRAEHRTCTALAAELGVTDAIEWTTDYLTHDESMALLAGCDLLVLPYRRTPEASSAALRNCLASLTPTIVTPFPIFDEAGRAVARTADETPAAIAEAIISHLADPPARVALRTAAEVWLADRSWNAVAQRTHGMLAGLAAAADVLPTAPAPLPEATPEEPARRHASPTRLRTERARDPWLEPHLPLATKADIMACFRLLLGRSPNIEEWRGHSAHIGGNLQGVVASYVNSLEFARRGLMSQDISSDIVITDLPDFRIVSDVTDDAIGKVVRESVYEPEVSAIFRRTLRPGMGVLDIGANIGYFSMLSAAIVGPTGHVFAVEPNQQNARLLEASRRLNDFAQITLVHAAAGSKTGILSLHTSHSTGTTSGVPDDIGALLTARIVPCLALDSVIPADRRIDLIKIDVDGAEYPAMQGCEQIIRRHRPAIISEFAPDLIPGISGVSGEDYLRWFASQDYEVAVIQPDGSLSAAGQDWSRIMEAYQRSGIDHIDIFATPLANR</sequence>
<protein>
    <submittedName>
        <fullName evidence="4">Methyltransferase, FkbM family</fullName>
    </submittedName>
</protein>
<dbReference type="InterPro" id="IPR029063">
    <property type="entry name" value="SAM-dependent_MTases_sf"/>
</dbReference>
<dbReference type="CDD" id="cd03801">
    <property type="entry name" value="GT4_PimA-like"/>
    <property type="match status" value="2"/>
</dbReference>
<evidence type="ECO:0000256" key="1">
    <source>
        <dbReference type="SAM" id="MobiDB-lite"/>
    </source>
</evidence>
<evidence type="ECO:0000259" key="3">
    <source>
        <dbReference type="Pfam" id="PF05050"/>
    </source>
</evidence>
<dbReference type="GO" id="GO:0032259">
    <property type="term" value="P:methylation"/>
    <property type="evidence" value="ECO:0007669"/>
    <property type="project" value="UniProtKB-KW"/>
</dbReference>
<dbReference type="NCBIfam" id="TIGR01444">
    <property type="entry name" value="fkbM_fam"/>
    <property type="match status" value="1"/>
</dbReference>
<keyword evidence="5" id="KW-1185">Reference proteome</keyword>
<organism evidence="4 5">
    <name type="scientific">Acidiphilium rubrum</name>
    <dbReference type="NCBI Taxonomy" id="526"/>
    <lineage>
        <taxon>Bacteria</taxon>
        <taxon>Pseudomonadati</taxon>
        <taxon>Pseudomonadota</taxon>
        <taxon>Alphaproteobacteria</taxon>
        <taxon>Acetobacterales</taxon>
        <taxon>Acidocellaceae</taxon>
        <taxon>Acidiphilium</taxon>
    </lineage>
</organism>
<dbReference type="EMBL" id="FTNE01000011">
    <property type="protein sequence ID" value="SIQ90726.1"/>
    <property type="molecule type" value="Genomic_DNA"/>
</dbReference>
<evidence type="ECO:0000259" key="2">
    <source>
        <dbReference type="Pfam" id="PF00534"/>
    </source>
</evidence>
<keyword evidence="4" id="KW-0489">Methyltransferase</keyword>
<comment type="caution">
    <text evidence="4">The sequence shown here is derived from an EMBL/GenBank/DDBJ whole genome shotgun (WGS) entry which is preliminary data.</text>
</comment>
<dbReference type="Proteomes" id="UP000186308">
    <property type="component" value="Unassembled WGS sequence"/>
</dbReference>